<evidence type="ECO:0000313" key="2">
    <source>
        <dbReference type="EMBL" id="KAK9135034.1"/>
    </source>
</evidence>
<dbReference type="GO" id="GO:0003676">
    <property type="term" value="F:nucleic acid binding"/>
    <property type="evidence" value="ECO:0007669"/>
    <property type="project" value="InterPro"/>
</dbReference>
<dbReference type="GO" id="GO:0004523">
    <property type="term" value="F:RNA-DNA hybrid ribonuclease activity"/>
    <property type="evidence" value="ECO:0007669"/>
    <property type="project" value="InterPro"/>
</dbReference>
<evidence type="ECO:0000259" key="1">
    <source>
        <dbReference type="Pfam" id="PF13456"/>
    </source>
</evidence>
<reference evidence="2 3" key="1">
    <citation type="submission" date="2024-01" db="EMBL/GenBank/DDBJ databases">
        <title>Genome assemblies of Stephania.</title>
        <authorList>
            <person name="Yang L."/>
        </authorList>
    </citation>
    <scope>NUCLEOTIDE SEQUENCE [LARGE SCALE GENOMIC DNA]</scope>
    <source>
        <strain evidence="2">YNDBR</strain>
        <tissue evidence="2">Leaf</tissue>
    </source>
</reference>
<organism evidence="2 3">
    <name type="scientific">Stephania yunnanensis</name>
    <dbReference type="NCBI Taxonomy" id="152371"/>
    <lineage>
        <taxon>Eukaryota</taxon>
        <taxon>Viridiplantae</taxon>
        <taxon>Streptophyta</taxon>
        <taxon>Embryophyta</taxon>
        <taxon>Tracheophyta</taxon>
        <taxon>Spermatophyta</taxon>
        <taxon>Magnoliopsida</taxon>
        <taxon>Ranunculales</taxon>
        <taxon>Menispermaceae</taxon>
        <taxon>Menispermoideae</taxon>
        <taxon>Cissampelideae</taxon>
        <taxon>Stephania</taxon>
    </lineage>
</organism>
<sequence>MEGFLFPETAECVAVREGLLFAATHDFTIGIIESDSQVVVEAITESHGRSSWYFGIRDFRNC</sequence>
<dbReference type="Pfam" id="PF13456">
    <property type="entry name" value="RVT_3"/>
    <property type="match status" value="1"/>
</dbReference>
<feature type="domain" description="RNase H type-1" evidence="1">
    <location>
        <begin position="7"/>
        <end position="47"/>
    </location>
</feature>
<gene>
    <name evidence="2" type="ORF">Syun_014364</name>
</gene>
<dbReference type="EMBL" id="JBBNAF010000006">
    <property type="protein sequence ID" value="KAK9135034.1"/>
    <property type="molecule type" value="Genomic_DNA"/>
</dbReference>
<dbReference type="AlphaFoldDB" id="A0AAP0JJL0"/>
<evidence type="ECO:0000313" key="3">
    <source>
        <dbReference type="Proteomes" id="UP001420932"/>
    </source>
</evidence>
<dbReference type="Proteomes" id="UP001420932">
    <property type="component" value="Unassembled WGS sequence"/>
</dbReference>
<accession>A0AAP0JJL0</accession>
<proteinExistence type="predicted"/>
<protein>
    <recommendedName>
        <fullName evidence="1">RNase H type-1 domain-containing protein</fullName>
    </recommendedName>
</protein>
<keyword evidence="3" id="KW-1185">Reference proteome</keyword>
<name>A0AAP0JJL0_9MAGN</name>
<dbReference type="InterPro" id="IPR002156">
    <property type="entry name" value="RNaseH_domain"/>
</dbReference>
<comment type="caution">
    <text evidence="2">The sequence shown here is derived from an EMBL/GenBank/DDBJ whole genome shotgun (WGS) entry which is preliminary data.</text>
</comment>